<dbReference type="Pfam" id="PF00512">
    <property type="entry name" value="HisKA"/>
    <property type="match status" value="1"/>
</dbReference>
<dbReference type="CDD" id="cd00082">
    <property type="entry name" value="HisKA"/>
    <property type="match status" value="1"/>
</dbReference>
<dbReference type="Gene3D" id="1.20.120.620">
    <property type="entry name" value="Backbone structure of the membrane domain of e. Coli histidine kinase receptor kdpd"/>
    <property type="match status" value="1"/>
</dbReference>
<dbReference type="InterPro" id="IPR052023">
    <property type="entry name" value="Histidine_kinase_KdpD"/>
</dbReference>
<evidence type="ECO:0000256" key="2">
    <source>
        <dbReference type="ARBA" id="ARBA00004141"/>
    </source>
</evidence>
<organism evidence="15 16">
    <name type="scientific">Parasphingorhabdus flavimaris</name>
    <dbReference type="NCBI Taxonomy" id="266812"/>
    <lineage>
        <taxon>Bacteria</taxon>
        <taxon>Pseudomonadati</taxon>
        <taxon>Pseudomonadota</taxon>
        <taxon>Alphaproteobacteria</taxon>
        <taxon>Sphingomonadales</taxon>
        <taxon>Sphingomonadaceae</taxon>
        <taxon>Parasphingorhabdus</taxon>
    </lineage>
</organism>
<dbReference type="InterPro" id="IPR005467">
    <property type="entry name" value="His_kinase_dom"/>
</dbReference>
<dbReference type="SUPFAM" id="SSF47384">
    <property type="entry name" value="Homodimeric domain of signal transducing histidine kinase"/>
    <property type="match status" value="1"/>
</dbReference>
<keyword evidence="12 13" id="KW-0472">Membrane</keyword>
<comment type="subcellular location">
    <subcellularLocation>
        <location evidence="2">Membrane</location>
        <topology evidence="2">Multi-pass membrane protein</topology>
    </subcellularLocation>
</comment>
<reference evidence="15 16" key="1">
    <citation type="submission" date="2020-06" db="EMBL/GenBank/DDBJ databases">
        <authorList>
            <person name="Kim S.-J."/>
            <person name="Park S.-J."/>
        </authorList>
    </citation>
    <scope>NUCLEOTIDE SEQUENCE [LARGE SCALE GENOMIC DNA]</scope>
    <source>
        <strain evidence="15 16">SW-151</strain>
    </source>
</reference>
<dbReference type="Gene3D" id="1.10.287.130">
    <property type="match status" value="1"/>
</dbReference>
<feature type="domain" description="Histidine kinase" evidence="14">
    <location>
        <begin position="282"/>
        <end position="499"/>
    </location>
</feature>
<evidence type="ECO:0000256" key="7">
    <source>
        <dbReference type="ARBA" id="ARBA00022741"/>
    </source>
</evidence>
<evidence type="ECO:0000256" key="13">
    <source>
        <dbReference type="SAM" id="Phobius"/>
    </source>
</evidence>
<evidence type="ECO:0000256" key="12">
    <source>
        <dbReference type="ARBA" id="ARBA00023136"/>
    </source>
</evidence>
<dbReference type="EC" id="2.7.13.3" evidence="3"/>
<dbReference type="Gene3D" id="3.30.565.10">
    <property type="entry name" value="Histidine kinase-like ATPase, C-terminal domain"/>
    <property type="match status" value="1"/>
</dbReference>
<accession>A0ABX2N3I3</accession>
<evidence type="ECO:0000256" key="4">
    <source>
        <dbReference type="ARBA" id="ARBA00022553"/>
    </source>
</evidence>
<keyword evidence="6 13" id="KW-0812">Transmembrane</keyword>
<evidence type="ECO:0000313" key="16">
    <source>
        <dbReference type="Proteomes" id="UP000652427"/>
    </source>
</evidence>
<dbReference type="InterPro" id="IPR025201">
    <property type="entry name" value="KdpD_TM"/>
</dbReference>
<evidence type="ECO:0000256" key="3">
    <source>
        <dbReference type="ARBA" id="ARBA00012438"/>
    </source>
</evidence>
<evidence type="ECO:0000256" key="9">
    <source>
        <dbReference type="ARBA" id="ARBA00022840"/>
    </source>
</evidence>
<evidence type="ECO:0000256" key="6">
    <source>
        <dbReference type="ARBA" id="ARBA00022692"/>
    </source>
</evidence>
<evidence type="ECO:0000256" key="5">
    <source>
        <dbReference type="ARBA" id="ARBA00022679"/>
    </source>
</evidence>
<name>A0ABX2N3I3_9SPHN</name>
<dbReference type="SMART" id="SM00388">
    <property type="entry name" value="HisKA"/>
    <property type="match status" value="1"/>
</dbReference>
<dbReference type="InterPro" id="IPR036097">
    <property type="entry name" value="HisK_dim/P_sf"/>
</dbReference>
<dbReference type="SMART" id="SM00387">
    <property type="entry name" value="HATPase_c"/>
    <property type="match status" value="1"/>
</dbReference>
<feature type="transmembrane region" description="Helical" evidence="13">
    <location>
        <begin position="55"/>
        <end position="83"/>
    </location>
</feature>
<keyword evidence="7" id="KW-0547">Nucleotide-binding</keyword>
<evidence type="ECO:0000313" key="15">
    <source>
        <dbReference type="EMBL" id="NVD28275.1"/>
    </source>
</evidence>
<sequence length="507" mass="55314">MDFPKLSQIPMIFERRPQDSARGYFSFFVGLVVFVAGTLATYVAQNADRPISAALIYVSAVTIIGAVNGLRGGLLAGIGASFFYNFFFSEPLLDFGVTTSDEYIPLLAFNLSALLSGALAGRINDRARAAEMAQQKINLLLDISNQLQTAVHLEDIDRAIVETGIFDSTEDFEIHALSEEKWIAVEGKDRWLAQAQKAIDGGDIQQIDNQKIAYLLSSSQRRVGLLICNQNAQKSKRLSQIDFAAVVNLLSMAIDRFVLLHQKSEAEAMRRSEEFKTALLSSISHDMRTPLAAISASASSLVSYGEKLPEASRKDMLTIIQDQCERLNRYTTNLLNLGRLQAGISPDQLESLDLVEMLGSAVNTVKVHHGGRDIIKSLPFDVCTVRANPVMLEQLFYNILENAIQYSPDPAPILITGHKQGRYVEIAISDQGCGIAASELGRIFDRFYRSAENVRKEGHGLGLSIASGFAQAFGGSISAHSPLEKSKGTKIIVKLPASATAPESIGK</sequence>
<gene>
    <name evidence="15" type="ORF">HUO14_10200</name>
</gene>
<dbReference type="PANTHER" id="PTHR45569">
    <property type="entry name" value="SENSOR PROTEIN KDPD"/>
    <property type="match status" value="1"/>
</dbReference>
<keyword evidence="11" id="KW-0902">Two-component regulatory system</keyword>
<evidence type="ECO:0000256" key="1">
    <source>
        <dbReference type="ARBA" id="ARBA00000085"/>
    </source>
</evidence>
<dbReference type="SUPFAM" id="SSF55874">
    <property type="entry name" value="ATPase domain of HSP90 chaperone/DNA topoisomerase II/histidine kinase"/>
    <property type="match status" value="1"/>
</dbReference>
<keyword evidence="9" id="KW-0067">ATP-binding</keyword>
<feature type="transmembrane region" description="Helical" evidence="13">
    <location>
        <begin position="24"/>
        <end position="43"/>
    </location>
</feature>
<evidence type="ECO:0000256" key="8">
    <source>
        <dbReference type="ARBA" id="ARBA00022777"/>
    </source>
</evidence>
<dbReference type="PRINTS" id="PR00344">
    <property type="entry name" value="BCTRLSENSOR"/>
</dbReference>
<dbReference type="Pfam" id="PF13493">
    <property type="entry name" value="DUF4118"/>
    <property type="match status" value="1"/>
</dbReference>
<dbReference type="PANTHER" id="PTHR45569:SF1">
    <property type="entry name" value="SENSOR PROTEIN KDPD"/>
    <property type="match status" value="1"/>
</dbReference>
<evidence type="ECO:0000259" key="14">
    <source>
        <dbReference type="PROSITE" id="PS50109"/>
    </source>
</evidence>
<proteinExistence type="predicted"/>
<dbReference type="InterPro" id="IPR038318">
    <property type="entry name" value="KdpD_sf"/>
</dbReference>
<dbReference type="RefSeq" id="WP_176279796.1">
    <property type="nucleotide sequence ID" value="NZ_JABWMH010000003.1"/>
</dbReference>
<keyword evidence="10 13" id="KW-1133">Transmembrane helix</keyword>
<dbReference type="CDD" id="cd00075">
    <property type="entry name" value="HATPase"/>
    <property type="match status" value="1"/>
</dbReference>
<dbReference type="Proteomes" id="UP000652427">
    <property type="component" value="Unassembled WGS sequence"/>
</dbReference>
<dbReference type="PROSITE" id="PS50109">
    <property type="entry name" value="HIS_KIN"/>
    <property type="match status" value="1"/>
</dbReference>
<keyword evidence="4" id="KW-0597">Phosphoprotein</keyword>
<dbReference type="EMBL" id="JABWMH010000003">
    <property type="protein sequence ID" value="NVD28275.1"/>
    <property type="molecule type" value="Genomic_DNA"/>
</dbReference>
<comment type="caution">
    <text evidence="15">The sequence shown here is derived from an EMBL/GenBank/DDBJ whole genome shotgun (WGS) entry which is preliminary data.</text>
</comment>
<dbReference type="InterPro" id="IPR036890">
    <property type="entry name" value="HATPase_C_sf"/>
</dbReference>
<keyword evidence="16" id="KW-1185">Reference proteome</keyword>
<keyword evidence="8" id="KW-0418">Kinase</keyword>
<dbReference type="InterPro" id="IPR004358">
    <property type="entry name" value="Sig_transdc_His_kin-like_C"/>
</dbReference>
<evidence type="ECO:0000256" key="11">
    <source>
        <dbReference type="ARBA" id="ARBA00023012"/>
    </source>
</evidence>
<keyword evidence="5" id="KW-0808">Transferase</keyword>
<comment type="catalytic activity">
    <reaction evidence="1">
        <text>ATP + protein L-histidine = ADP + protein N-phospho-L-histidine.</text>
        <dbReference type="EC" id="2.7.13.3"/>
    </reaction>
</comment>
<dbReference type="Pfam" id="PF02518">
    <property type="entry name" value="HATPase_c"/>
    <property type="match status" value="1"/>
</dbReference>
<dbReference type="InterPro" id="IPR003594">
    <property type="entry name" value="HATPase_dom"/>
</dbReference>
<dbReference type="InterPro" id="IPR003661">
    <property type="entry name" value="HisK_dim/P_dom"/>
</dbReference>
<evidence type="ECO:0000256" key="10">
    <source>
        <dbReference type="ARBA" id="ARBA00022989"/>
    </source>
</evidence>
<protein>
    <recommendedName>
        <fullName evidence="3">histidine kinase</fullName>
        <ecNumber evidence="3">2.7.13.3</ecNumber>
    </recommendedName>
</protein>